<dbReference type="InParanoid" id="D2W0Y5"/>
<evidence type="ECO:0000313" key="3">
    <source>
        <dbReference type="Proteomes" id="UP000006671"/>
    </source>
</evidence>
<evidence type="ECO:0000256" key="1">
    <source>
        <dbReference type="SAM" id="MobiDB-lite"/>
    </source>
</evidence>
<gene>
    <name evidence="2" type="ORF">NAEGRDRAFT_53845</name>
</gene>
<evidence type="ECO:0000313" key="2">
    <source>
        <dbReference type="EMBL" id="EFC37262.1"/>
    </source>
</evidence>
<dbReference type="RefSeq" id="XP_002670006.1">
    <property type="nucleotide sequence ID" value="XM_002669960.1"/>
</dbReference>
<feature type="region of interest" description="Disordered" evidence="1">
    <location>
        <begin position="146"/>
        <end position="173"/>
    </location>
</feature>
<dbReference type="AlphaFoldDB" id="D2W0Y5"/>
<name>D2W0Y5_NAEGR</name>
<organism evidence="3">
    <name type="scientific">Naegleria gruberi</name>
    <name type="common">Amoeba</name>
    <dbReference type="NCBI Taxonomy" id="5762"/>
    <lineage>
        <taxon>Eukaryota</taxon>
        <taxon>Discoba</taxon>
        <taxon>Heterolobosea</taxon>
        <taxon>Tetramitia</taxon>
        <taxon>Eutetramitia</taxon>
        <taxon>Vahlkampfiidae</taxon>
        <taxon>Naegleria</taxon>
    </lineage>
</organism>
<dbReference type="KEGG" id="ngr:NAEGRDRAFT_53845"/>
<reference evidence="2 3" key="1">
    <citation type="journal article" date="2010" name="Cell">
        <title>The genome of Naegleria gruberi illuminates early eukaryotic versatility.</title>
        <authorList>
            <person name="Fritz-Laylin L.K."/>
            <person name="Prochnik S.E."/>
            <person name="Ginger M.L."/>
            <person name="Dacks J.B."/>
            <person name="Carpenter M.L."/>
            <person name="Field M.C."/>
            <person name="Kuo A."/>
            <person name="Paredez A."/>
            <person name="Chapman J."/>
            <person name="Pham J."/>
            <person name="Shu S."/>
            <person name="Neupane R."/>
            <person name="Cipriano M."/>
            <person name="Mancuso J."/>
            <person name="Tu H."/>
            <person name="Salamov A."/>
            <person name="Lindquist E."/>
            <person name="Shapiro H."/>
            <person name="Lucas S."/>
            <person name="Grigoriev I.V."/>
            <person name="Cande W.Z."/>
            <person name="Fulton C."/>
            <person name="Rokhsar D.S."/>
            <person name="Dawson S.C."/>
        </authorList>
    </citation>
    <scope>NUCLEOTIDE SEQUENCE [LARGE SCALE GENOMIC DNA]</scope>
    <source>
        <strain evidence="2 3">NEG-M</strain>
    </source>
</reference>
<protein>
    <submittedName>
        <fullName evidence="2">Predicted protein</fullName>
    </submittedName>
</protein>
<proteinExistence type="predicted"/>
<dbReference type="EMBL" id="GG738920">
    <property type="protein sequence ID" value="EFC37262.1"/>
    <property type="molecule type" value="Genomic_DNA"/>
</dbReference>
<dbReference type="Proteomes" id="UP000006671">
    <property type="component" value="Unassembled WGS sequence"/>
</dbReference>
<keyword evidence="3" id="KW-1185">Reference proteome</keyword>
<dbReference type="GeneID" id="8856977"/>
<dbReference type="VEuPathDB" id="AmoebaDB:NAEGRDRAFT_53845"/>
<sequence length="246" mass="27462">MPMFNCDTYFSITSNDPSLGRSFISIQIKCLTEAEEQNIPNTSAILFHIPSVKAEQREGSTLGKPILIEDDNDNLTNGSMPQCSNQENIEISDDESVEDKVVISVVEIEDSSVLNQQVDADIHHHNEEHKPIMLNQELVNDLFNKNSTSTSLSDKQSQNNNVAKEPESSNVDETLSILPSVNHVEAPIISMKKKPNHIPELGDPGFRMVAHRNCTKATKIRPSGERIVPIGITKQQKKRAKKILRQ</sequence>
<accession>D2W0Y5</accession>